<evidence type="ECO:0000313" key="3">
    <source>
        <dbReference type="RefSeq" id="XP_010495521.1"/>
    </source>
</evidence>
<protein>
    <submittedName>
        <fullName evidence="3">Uncharacterized protein LOC104772628</fullName>
    </submittedName>
</protein>
<dbReference type="PANTHER" id="PTHR47481:SF41">
    <property type="entry name" value="COPIA-LIKE POLYPROTEIN_RETROTRANSPOSON"/>
    <property type="match status" value="1"/>
</dbReference>
<dbReference type="PANTHER" id="PTHR47481">
    <property type="match status" value="1"/>
</dbReference>
<keyword evidence="2" id="KW-1185">Reference proteome</keyword>
<reference evidence="3" key="2">
    <citation type="submission" date="2025-08" db="UniProtKB">
        <authorList>
            <consortium name="RefSeq"/>
        </authorList>
    </citation>
    <scope>IDENTIFICATION</scope>
    <source>
        <tissue evidence="3">Leaf</tissue>
    </source>
</reference>
<feature type="compositionally biased region" description="Basic residues" evidence="1">
    <location>
        <begin position="215"/>
        <end position="225"/>
    </location>
</feature>
<dbReference type="GeneID" id="104772628"/>
<organism evidence="2 3">
    <name type="scientific">Camelina sativa</name>
    <name type="common">False flax</name>
    <name type="synonym">Myagrum sativum</name>
    <dbReference type="NCBI Taxonomy" id="90675"/>
    <lineage>
        <taxon>Eukaryota</taxon>
        <taxon>Viridiplantae</taxon>
        <taxon>Streptophyta</taxon>
        <taxon>Embryophyta</taxon>
        <taxon>Tracheophyta</taxon>
        <taxon>Spermatophyta</taxon>
        <taxon>Magnoliopsida</taxon>
        <taxon>eudicotyledons</taxon>
        <taxon>Gunneridae</taxon>
        <taxon>Pentapetalae</taxon>
        <taxon>rosids</taxon>
        <taxon>malvids</taxon>
        <taxon>Brassicales</taxon>
        <taxon>Brassicaceae</taxon>
        <taxon>Camelineae</taxon>
        <taxon>Camelina</taxon>
    </lineage>
</organism>
<reference evidence="2" key="1">
    <citation type="journal article" date="2014" name="Nat. Commun.">
        <title>The emerging biofuel crop Camelina sativa retains a highly undifferentiated hexaploid genome structure.</title>
        <authorList>
            <person name="Kagale S."/>
            <person name="Koh C."/>
            <person name="Nixon J."/>
            <person name="Bollina V."/>
            <person name="Clarke W.E."/>
            <person name="Tuteja R."/>
            <person name="Spillane C."/>
            <person name="Robinson S.J."/>
            <person name="Links M.G."/>
            <person name="Clarke C."/>
            <person name="Higgins E.E."/>
            <person name="Huebert T."/>
            <person name="Sharpe A.G."/>
            <person name="Parkin I.A."/>
        </authorList>
    </citation>
    <scope>NUCLEOTIDE SEQUENCE [LARGE SCALE GENOMIC DNA]</scope>
    <source>
        <strain evidence="2">cv. DH55</strain>
    </source>
</reference>
<evidence type="ECO:0000256" key="1">
    <source>
        <dbReference type="SAM" id="MobiDB-lite"/>
    </source>
</evidence>
<accession>A0ABM0Y4U4</accession>
<feature type="compositionally biased region" description="Low complexity" evidence="1">
    <location>
        <begin position="183"/>
        <end position="214"/>
    </location>
</feature>
<name>A0ABM0Y4U4_CAMSA</name>
<evidence type="ECO:0000313" key="2">
    <source>
        <dbReference type="Proteomes" id="UP000694864"/>
    </source>
</evidence>
<dbReference type="RefSeq" id="XP_010495521.1">
    <property type="nucleotide sequence ID" value="XM_010497219.1"/>
</dbReference>
<feature type="region of interest" description="Disordered" evidence="1">
    <location>
        <begin position="325"/>
        <end position="347"/>
    </location>
</feature>
<feature type="region of interest" description="Disordered" evidence="1">
    <location>
        <begin position="182"/>
        <end position="234"/>
    </location>
</feature>
<sequence length="347" mass="39128">MAAQAERAFGVTNIKSHIPLILDLDDHNYDAWRELFLTHCLTFDVLGHVDGSSAPANANDQTLLKRDGLVKLWIYGTLAQPLFKSSFKTGGTSRDIWLRIENQFRNNKDARVMKIDNDLRTMEIGDMSIQTYCQSLKSLADLLSNLDAPVNERNLVMYMLNGLNEKFDNIINSRLKKAHKTIASHTAHASSPTALVTTSNNSQNQQHQTQQRNNRPWRRNNRFNKGRNNSLQQNNLPLQQQRQQFPTWGSYWPNPYNLWQQPSFAPWAQYPPTVQNRGLLGPAPKPPNAHNAEAHTADLQPTRDFAEAFNTMTLAEPNGGDWYMDTGATTHLASSPGSSHSDSPAPQ</sequence>
<proteinExistence type="predicted"/>
<gene>
    <name evidence="3" type="primary">LOC104772628</name>
</gene>
<dbReference type="Proteomes" id="UP000694864">
    <property type="component" value="Chromosome 20"/>
</dbReference>
<feature type="compositionally biased region" description="Low complexity" evidence="1">
    <location>
        <begin position="334"/>
        <end position="347"/>
    </location>
</feature>
<dbReference type="Pfam" id="PF14223">
    <property type="entry name" value="Retrotran_gag_2"/>
    <property type="match status" value="1"/>
</dbReference>